<dbReference type="Gene3D" id="1.10.10.10">
    <property type="entry name" value="Winged helix-like DNA-binding domain superfamily/Winged helix DNA-binding domain"/>
    <property type="match status" value="2"/>
</dbReference>
<dbReference type="PANTHER" id="PTHR47961">
    <property type="entry name" value="DNA POLYMERASE THETA, PUTATIVE (AFU_ORTHOLOGUE AFUA_1G05260)-RELATED"/>
    <property type="match status" value="1"/>
</dbReference>
<dbReference type="PIRSF" id="PIRSF039073">
    <property type="entry name" value="BRR2"/>
    <property type="match status" value="1"/>
</dbReference>
<dbReference type="CDD" id="cd18795">
    <property type="entry name" value="SF2_C_Ski2"/>
    <property type="match status" value="2"/>
</dbReference>
<dbReference type="SUPFAM" id="SSF158702">
    <property type="entry name" value="Sec63 N-terminal domain-like"/>
    <property type="match status" value="2"/>
</dbReference>
<dbReference type="Gene3D" id="2.60.40.150">
    <property type="entry name" value="C2 domain"/>
    <property type="match status" value="2"/>
</dbReference>
<feature type="domain" description="Helicase ATP-binding" evidence="6">
    <location>
        <begin position="449"/>
        <end position="658"/>
    </location>
</feature>
<evidence type="ECO:0000256" key="4">
    <source>
        <dbReference type="ARBA" id="ARBA00022840"/>
    </source>
</evidence>
<dbReference type="InterPro" id="IPR004179">
    <property type="entry name" value="Sec63-dom"/>
</dbReference>
<dbReference type="InterPro" id="IPR035892">
    <property type="entry name" value="C2_domain_sf"/>
</dbReference>
<dbReference type="PROSITE" id="PS51192">
    <property type="entry name" value="HELICASE_ATP_BIND_1"/>
    <property type="match status" value="2"/>
</dbReference>
<dbReference type="FunFam" id="1.10.10.10:FF:000024">
    <property type="entry name" value="U5 small nuclear ribonucleoprotein helicase"/>
    <property type="match status" value="1"/>
</dbReference>
<dbReference type="CDD" id="cd18022">
    <property type="entry name" value="DEXHc_ASCC3_2"/>
    <property type="match status" value="1"/>
</dbReference>
<feature type="region of interest" description="Disordered" evidence="5">
    <location>
        <begin position="2130"/>
        <end position="2158"/>
    </location>
</feature>
<dbReference type="InterPro" id="IPR014001">
    <property type="entry name" value="Helicase_ATP-bd"/>
</dbReference>
<evidence type="ECO:0000256" key="2">
    <source>
        <dbReference type="ARBA" id="ARBA00022801"/>
    </source>
</evidence>
<dbReference type="FunFam" id="3.40.50.300:FF:000231">
    <property type="entry name" value="Activating signal cointegrator 1 complex subunit 3"/>
    <property type="match status" value="1"/>
</dbReference>
<dbReference type="Gene3D" id="1.10.3380.10">
    <property type="entry name" value="Sec63 N-terminal domain-like domain"/>
    <property type="match status" value="2"/>
</dbReference>
<dbReference type="SUPFAM" id="SSF52540">
    <property type="entry name" value="P-loop containing nucleoside triphosphate hydrolases"/>
    <property type="match status" value="4"/>
</dbReference>
<dbReference type="PROSITE" id="PS51194">
    <property type="entry name" value="HELICASE_CTER"/>
    <property type="match status" value="2"/>
</dbReference>
<name>A0A9W8A037_9FUNG</name>
<dbReference type="SMART" id="SM00973">
    <property type="entry name" value="Sec63"/>
    <property type="match status" value="2"/>
</dbReference>
<accession>A0A9W8A037</accession>
<dbReference type="Pfam" id="PF00270">
    <property type="entry name" value="DEAD"/>
    <property type="match status" value="2"/>
</dbReference>
<dbReference type="CDD" id="cd18020">
    <property type="entry name" value="DEXHc_ASCC3_1"/>
    <property type="match status" value="1"/>
</dbReference>
<feature type="compositionally biased region" description="Basic and acidic residues" evidence="5">
    <location>
        <begin position="56"/>
        <end position="66"/>
    </location>
</feature>
<dbReference type="EMBL" id="JANBPU010000091">
    <property type="protein sequence ID" value="KAJ1916792.1"/>
    <property type="molecule type" value="Genomic_DNA"/>
</dbReference>
<dbReference type="GO" id="GO:0016787">
    <property type="term" value="F:hydrolase activity"/>
    <property type="evidence" value="ECO:0007669"/>
    <property type="project" value="UniProtKB-KW"/>
</dbReference>
<dbReference type="Gene3D" id="1.10.150.20">
    <property type="entry name" value="5' to 3' exonuclease, C-terminal subdomain"/>
    <property type="match status" value="1"/>
</dbReference>
<dbReference type="InterPro" id="IPR036388">
    <property type="entry name" value="WH-like_DNA-bd_sf"/>
</dbReference>
<evidence type="ECO:0000256" key="3">
    <source>
        <dbReference type="ARBA" id="ARBA00022806"/>
    </source>
</evidence>
<dbReference type="EC" id="3.6.4.13" evidence="8"/>
<keyword evidence="3" id="KW-0347">Helicase</keyword>
<dbReference type="SMART" id="SM00487">
    <property type="entry name" value="DEXDc"/>
    <property type="match status" value="2"/>
</dbReference>
<dbReference type="InterPro" id="IPR014756">
    <property type="entry name" value="Ig_E-set"/>
</dbReference>
<dbReference type="FunFam" id="1.10.3380.10:FF:000001">
    <property type="entry name" value="U5 small nuclear ribonucleoprotein helicase"/>
    <property type="match status" value="1"/>
</dbReference>
<dbReference type="PANTHER" id="PTHR47961:SF13">
    <property type="entry name" value="ACTIVATING SIGNAL COINTEGRATOR 1 COMPLEX SUBUNIT 3"/>
    <property type="match status" value="1"/>
</dbReference>
<feature type="compositionally biased region" description="Low complexity" evidence="5">
    <location>
        <begin position="2209"/>
        <end position="2228"/>
    </location>
</feature>
<dbReference type="OrthoDB" id="5575at2759"/>
<organism evidence="8 9">
    <name type="scientific">Mycoemilia scoparia</name>
    <dbReference type="NCBI Taxonomy" id="417184"/>
    <lineage>
        <taxon>Eukaryota</taxon>
        <taxon>Fungi</taxon>
        <taxon>Fungi incertae sedis</taxon>
        <taxon>Zoopagomycota</taxon>
        <taxon>Kickxellomycotina</taxon>
        <taxon>Kickxellomycetes</taxon>
        <taxon>Kickxellales</taxon>
        <taxon>Kickxellaceae</taxon>
        <taxon>Mycoemilia</taxon>
    </lineage>
</organism>
<feature type="compositionally biased region" description="Polar residues" evidence="5">
    <location>
        <begin position="2141"/>
        <end position="2153"/>
    </location>
</feature>
<evidence type="ECO:0000256" key="5">
    <source>
        <dbReference type="SAM" id="MobiDB-lite"/>
    </source>
</evidence>
<comment type="caution">
    <text evidence="8">The sequence shown here is derived from an EMBL/GenBank/DDBJ whole genome shotgun (WGS) entry which is preliminary data.</text>
</comment>
<dbReference type="FunFam" id="1.10.10.10:FF:000012">
    <property type="entry name" value="U5 small nuclear ribonucleoprotein helicase"/>
    <property type="match status" value="1"/>
</dbReference>
<evidence type="ECO:0000313" key="8">
    <source>
        <dbReference type="EMBL" id="KAJ1916792.1"/>
    </source>
</evidence>
<dbReference type="GO" id="GO:0003676">
    <property type="term" value="F:nucleic acid binding"/>
    <property type="evidence" value="ECO:0007669"/>
    <property type="project" value="InterPro"/>
</dbReference>
<dbReference type="InterPro" id="IPR001650">
    <property type="entry name" value="Helicase_C-like"/>
</dbReference>
<dbReference type="InterPro" id="IPR050474">
    <property type="entry name" value="Hel308_SKI2-like"/>
</dbReference>
<dbReference type="FunFam" id="3.40.50.300:FF:000062">
    <property type="entry name" value="U5 small nuclear ribonucleoprotein helicase"/>
    <property type="match status" value="1"/>
</dbReference>
<dbReference type="SUPFAM" id="SSF81296">
    <property type="entry name" value="E set domains"/>
    <property type="match status" value="1"/>
</dbReference>
<dbReference type="Pfam" id="PF23445">
    <property type="entry name" value="WHD_SNRNP200"/>
    <property type="match status" value="2"/>
</dbReference>
<dbReference type="Pfam" id="PF00271">
    <property type="entry name" value="Helicase_C"/>
    <property type="match status" value="2"/>
</dbReference>
<dbReference type="SMART" id="SM00382">
    <property type="entry name" value="AAA"/>
    <property type="match status" value="2"/>
</dbReference>
<dbReference type="InterPro" id="IPR027417">
    <property type="entry name" value="P-loop_NTPase"/>
</dbReference>
<dbReference type="InterPro" id="IPR011545">
    <property type="entry name" value="DEAD/DEAH_box_helicase_dom"/>
</dbReference>
<keyword evidence="2 8" id="KW-0378">Hydrolase</keyword>
<keyword evidence="9" id="KW-1185">Reference proteome</keyword>
<dbReference type="GO" id="GO:0003724">
    <property type="term" value="F:RNA helicase activity"/>
    <property type="evidence" value="ECO:0007669"/>
    <property type="project" value="UniProtKB-EC"/>
</dbReference>
<proteinExistence type="predicted"/>
<reference evidence="8" key="1">
    <citation type="submission" date="2022-07" db="EMBL/GenBank/DDBJ databases">
        <title>Phylogenomic reconstructions and comparative analyses of Kickxellomycotina fungi.</title>
        <authorList>
            <person name="Reynolds N.K."/>
            <person name="Stajich J.E."/>
            <person name="Barry K."/>
            <person name="Grigoriev I.V."/>
            <person name="Crous P."/>
            <person name="Smith M.E."/>
        </authorList>
    </citation>
    <scope>NUCLEOTIDE SEQUENCE</scope>
    <source>
        <strain evidence="8">NBRC 100468</strain>
    </source>
</reference>
<dbReference type="InterPro" id="IPR036390">
    <property type="entry name" value="WH_DNA-bd_sf"/>
</dbReference>
<feature type="domain" description="Helicase ATP-binding" evidence="6">
    <location>
        <begin position="1326"/>
        <end position="1501"/>
    </location>
</feature>
<dbReference type="FunFam" id="3.40.50.300:FF:000198">
    <property type="entry name" value="Activating signal cointegrator 1 complex subunit"/>
    <property type="match status" value="1"/>
</dbReference>
<keyword evidence="1" id="KW-0547">Nucleotide-binding</keyword>
<dbReference type="SUPFAM" id="SSF46785">
    <property type="entry name" value="Winged helix' DNA-binding domain"/>
    <property type="match status" value="2"/>
</dbReference>
<feature type="domain" description="Helicase C-terminal" evidence="7">
    <location>
        <begin position="1531"/>
        <end position="1741"/>
    </location>
</feature>
<feature type="region of interest" description="Disordered" evidence="5">
    <location>
        <begin position="290"/>
        <end position="327"/>
    </location>
</feature>
<dbReference type="InterPro" id="IPR057842">
    <property type="entry name" value="WH_MER3"/>
</dbReference>
<dbReference type="FunFam" id="3.40.50.300:FF:000102">
    <property type="entry name" value="RNA helicase, activating signal cointegrator 1"/>
    <property type="match status" value="1"/>
</dbReference>
<dbReference type="Gene3D" id="3.40.50.300">
    <property type="entry name" value="P-loop containing nucleotide triphosphate hydrolases"/>
    <property type="match status" value="4"/>
</dbReference>
<evidence type="ECO:0000256" key="1">
    <source>
        <dbReference type="ARBA" id="ARBA00022741"/>
    </source>
</evidence>
<dbReference type="GO" id="GO:0005524">
    <property type="term" value="F:ATP binding"/>
    <property type="evidence" value="ECO:0007669"/>
    <property type="project" value="UniProtKB-KW"/>
</dbReference>
<sequence>MTFVTFTDLLRYQDPKHQALIRNLETQVETLPTSSTTIKDASNALASGSKGKVKGKGKEKAQDGDGHFINNNQKLENVLANVSDSVCRERAIFNRYFSVLSIKEPGKSSFIGLEKSKSDDKDGSLSTISTEGTVVGDDPNTLFQPNGFSSSLFIPPSFLQSSTTIEKYLEETAPSAALSAHRQNATQGGSDNEYGYPWLINLCNKICSSHMKPEDLCIAIIDILSKAEIKNSNDDAASTQDELLQLVGYDNLDSLSDIILHSKDIIDSIDSQVNFNKMPKHKRLYGETAYIKDSKEPSANQQNKKSAKSKRQQQQGGSDVVERSEGQKFVDQRKELIKNHIQQLSRNISTSDPSVLKPRQQEAQRYPNVYTATDPNHNFLSGYGSSFALPLGSYREEFKDCEEITVPASKAAAIAHTEKLVYLKEMDPLCRYTFRKYKSLNRIQSIIYPTAYGTSENILLSAPTGAGKTDVALLTILRTLSMYCTPNPQDETISELLNWDPDSEDYDGKPPKFHIDKTDFKIVYVAPMKALATEVVRKYSTRLSWLGIKVSELTGDMQLTKSEIQKTQIIVTTPEKWDVVTRKSVGDTELSNKVRLIIVDEVHLLHDDRGSVIESIIARTQRQVESSQSMIRIVGLSATLPNYVDVSEFLGVNPHKGLFYFDGGYRPVPLEQHFVGVHGKPNSQISNNALNRNCYDRVSRLVEEGHQVMVFVHARKETVRTAQYIKTMAMQEGLLLDTMDPKNHPQYELMNIEVQKSRNKELKELFPYGLAMHNAGMLRSDRLLVEKLFDKGLVKVLCCTATLAWGVNLPAYAVVIKGTQVYDSQKGAFVDLSILDVLQIFGRAGRPQYESQGVGYITTTHDKLQHYVSAITMQSPIESRFSQNMVDNLNAEVTLGTVTNVDEGVAWLSYTYLYVRMRKNPLIYGLGYEQLADDPLLGERRRELIIGAARQLAQLQMITFDERSGQLATKDLGRIASWFYLRHDSVRIFNETMRPLMTEADSLAMISLSKEFDNIRVRENEEKELKSLLGNSCCCDVKGGIDNVHGKTNVLLQAMISRSLVEDFALISDSNYVHQNSGRISRALFEIALHRGWGPVTAVLLSLCKCIERRMWPFENPLLQFELPADIARKLRSRSKMTIENLRDMTPQELGELINNRRYGPILASHVRQFPMVNLDAQAAPITRTVLKITLTIEADFEWSDKIHGMAEGFWIWVEDANNTEIYHWENIVVQKKRSHEPIITSFTIPIHEPIPAQIFIRAVSDRWLGSETVTAVSFQHLMLPQHQEIHTDLLDLQPLPVSALNDPVLEEICQKRFSHFNPVQTQIFHTLYHTSHNALIGAPTGSGKTIAAELAMWHAFREHPNSKVVYIAPLKALVKERVHDWGKRLTGSMNRSLVELTGDVTPDLESIRGADIIVTTPEKWDGVSRQWKSRDYVRSVSLVIIDEIHLLGGDRGPILEIIVSRMNFISAHTQHPVRIVGLSTALANARDLADWLGIRSVGLYNFRHSVRPVPLEMYINGFPGKHYCPRMATMNKPAYRAIKSHSPNKPVIIFVSSRRQTRLTAQDLIAYCGMEDNPRHFLGVSENELELIVANVKDANLRSSLGFGIGLHHAGLTEADRKLVEDLFANRKIQVLVATSTLAWGVNLPAHLVILKGTEFYDAKQKGYVDFPITDVLQMVGRAGRPQFDDKAVARIFVQDTKKEFYKRFLHEPFPVESSLHNYLTDHLNAEISAGSITSAQDAMDYLSWTYLYRRLRMNPTYYGLEDDTNTSVDIYLSKMIINCFRELEKSSCISISTVAPKDQFNSTIGQSNSNIIVEPTALGKITSKYYLSHLTIRTFRTRLDKITMRLYQGLATKNSENQKERRKPQDILFGQLLRLQCDAAEWSEIPVRHNEDIINRELEHEVRYKVFSQPEGGEIMGANYSHDSPHAKTMILLQKHFDRGALPSTDYVTDTRTVLDSSIRVLQAMVDTSVFNGDITTTLSVMRLLQCVKQATWPSQSPIYQIPDLEVDQLQKLSAALDKKQRNGKRLHSLTGLMSLSDDDLFKWVSNSLPGAISNYKLSQICGAIRAFPIIDVEIKFKGKVIYGTKKSSSYEGNANKNNDSTTAQIEPIAIQSQKSYKFVVTLQRRNPQEFDTKKNKPSGRSTAQGSSKNTRFPKPEMLVEQGQAFTPRFGKVQYEGWWIVLGNSSNEAEASVLTQNVLAVKRVSMQGQKQEAPQQQPNQQKALPKTLDPSKRTCSVHFIGPDTSALTNHQESTSTSTVLDLHIISDAYLGLDQKISIPIKIGE</sequence>
<dbReference type="FunFam" id="2.60.40.150:FF:000004">
    <property type="entry name" value="RNA helicase, activating signal cointegrator 1"/>
    <property type="match status" value="1"/>
</dbReference>
<dbReference type="SMART" id="SM00490">
    <property type="entry name" value="HELICc"/>
    <property type="match status" value="2"/>
</dbReference>
<evidence type="ECO:0000259" key="6">
    <source>
        <dbReference type="PROSITE" id="PS51192"/>
    </source>
</evidence>
<feature type="region of interest" description="Disordered" evidence="5">
    <location>
        <begin position="2209"/>
        <end position="2230"/>
    </location>
</feature>
<gene>
    <name evidence="8" type="primary">mug81</name>
    <name evidence="8" type="ORF">H4219_003568</name>
</gene>
<keyword evidence="4" id="KW-0067">ATP-binding</keyword>
<feature type="region of interest" description="Disordered" evidence="5">
    <location>
        <begin position="42"/>
        <end position="66"/>
    </location>
</feature>
<evidence type="ECO:0000259" key="7">
    <source>
        <dbReference type="PROSITE" id="PS51194"/>
    </source>
</evidence>
<feature type="domain" description="Helicase C-terminal" evidence="7">
    <location>
        <begin position="693"/>
        <end position="893"/>
    </location>
</feature>
<dbReference type="Pfam" id="PF02889">
    <property type="entry name" value="Sec63"/>
    <property type="match status" value="2"/>
</dbReference>
<dbReference type="Proteomes" id="UP001150538">
    <property type="component" value="Unassembled WGS sequence"/>
</dbReference>
<protein>
    <submittedName>
        <fullName evidence="8">Activating signal cointegrator 1 complex subunit 3</fullName>
        <ecNumber evidence="8">3.6.4.13</ecNumber>
    </submittedName>
</protein>
<dbReference type="InterPro" id="IPR003593">
    <property type="entry name" value="AAA+_ATPase"/>
</dbReference>
<evidence type="ECO:0000313" key="9">
    <source>
        <dbReference type="Proteomes" id="UP001150538"/>
    </source>
</evidence>